<sequence>MLNQSGVLLIAISCPISDPMVERMDHMNAAGPCTRWLLAIVWMMCGANCGLAQHRVFVTSDRLTLGTERLRSASVQIGDIDRDGDLDVVVANGRHWPQQNELVINQGRAKFSIIRRLGEDQRTSYACEFADLDGDGDLDIASGNDMAKGQIFLNDGSGRFRLHGEYGDVSSLRSLLAHDIDQDGDIDLIATCRGRPNRIYVNDGEANFNSGPSFGRNTDSTIDVAAGDLNGDGHMDLVLANRDHQPNEILLGDAELQFSRSVPFGIGDEQSRAVAVADLNFDGHLDWVVANIGRANQVFFGDGAGGVAGSAEFGASDSQTYALAIADMNNDEVSDIVVGNLNQPGSVFFRREHAMIFDKVPFGEASASYGLDVGDLDGDGYVDIVVANSDDMNRIFLNRPSQ</sequence>
<dbReference type="Pfam" id="PF13517">
    <property type="entry name" value="FG-GAP_3"/>
    <property type="match status" value="3"/>
</dbReference>
<dbReference type="InterPro" id="IPR013517">
    <property type="entry name" value="FG-GAP"/>
</dbReference>
<evidence type="ECO:0000256" key="1">
    <source>
        <dbReference type="ARBA" id="ARBA00022729"/>
    </source>
</evidence>
<reference evidence="2 3" key="1">
    <citation type="journal article" date="2013" name="Mar. Genomics">
        <title>Expression of sulfatases in Rhodopirellula baltica and the diversity of sulfatases in the genus Rhodopirellula.</title>
        <authorList>
            <person name="Wegner C.E."/>
            <person name="Richter-Heitmann T."/>
            <person name="Klindworth A."/>
            <person name="Klockow C."/>
            <person name="Richter M."/>
            <person name="Achstetter T."/>
            <person name="Glockner F.O."/>
            <person name="Harder J."/>
        </authorList>
    </citation>
    <scope>NUCLEOTIDE SEQUENCE [LARGE SCALE GENOMIC DNA]</scope>
    <source>
        <strain evidence="2 3">WH47</strain>
    </source>
</reference>
<dbReference type="PANTHER" id="PTHR46580">
    <property type="entry name" value="SENSOR KINASE-RELATED"/>
    <property type="match status" value="1"/>
</dbReference>
<dbReference type="PANTHER" id="PTHR46580:SF2">
    <property type="entry name" value="MAM DOMAIN-CONTAINING PROTEIN"/>
    <property type="match status" value="1"/>
</dbReference>
<dbReference type="EMBL" id="AFAR01000054">
    <property type="protein sequence ID" value="EGF29117.1"/>
    <property type="molecule type" value="Genomic_DNA"/>
</dbReference>
<comment type="caution">
    <text evidence="2">The sequence shown here is derived from an EMBL/GenBank/DDBJ whole genome shotgun (WGS) entry which is preliminary data.</text>
</comment>
<gene>
    <name evidence="2" type="ORF">RBWH47_05519</name>
</gene>
<protein>
    <submittedName>
        <fullName evidence="2">FG-GAP repeat-containing protein</fullName>
    </submittedName>
</protein>
<proteinExistence type="predicted"/>
<dbReference type="Proteomes" id="UP000006222">
    <property type="component" value="Unassembled WGS sequence"/>
</dbReference>
<dbReference type="SUPFAM" id="SSF69318">
    <property type="entry name" value="Integrin alpha N-terminal domain"/>
    <property type="match status" value="2"/>
</dbReference>
<dbReference type="Gene3D" id="2.130.10.130">
    <property type="entry name" value="Integrin alpha, N-terminal"/>
    <property type="match status" value="2"/>
</dbReference>
<organism evidence="2 3">
    <name type="scientific">Rhodopirellula baltica WH47</name>
    <dbReference type="NCBI Taxonomy" id="991778"/>
    <lineage>
        <taxon>Bacteria</taxon>
        <taxon>Pseudomonadati</taxon>
        <taxon>Planctomycetota</taxon>
        <taxon>Planctomycetia</taxon>
        <taxon>Pirellulales</taxon>
        <taxon>Pirellulaceae</taxon>
        <taxon>Rhodopirellula</taxon>
    </lineage>
</organism>
<dbReference type="AlphaFoldDB" id="F2AMK5"/>
<accession>F2AMK5</accession>
<keyword evidence="1" id="KW-0732">Signal</keyword>
<dbReference type="InterPro" id="IPR028994">
    <property type="entry name" value="Integrin_alpha_N"/>
</dbReference>
<dbReference type="PATRIC" id="fig|991778.3.peg.956"/>
<evidence type="ECO:0000313" key="3">
    <source>
        <dbReference type="Proteomes" id="UP000006222"/>
    </source>
</evidence>
<name>F2AMK5_RHOBT</name>
<evidence type="ECO:0000313" key="2">
    <source>
        <dbReference type="EMBL" id="EGF29117.1"/>
    </source>
</evidence>